<dbReference type="Proteomes" id="UP000095576">
    <property type="component" value="Unassembled WGS sequence"/>
</dbReference>
<organism evidence="4 5">
    <name type="scientific">Bacteroides thetaiotaomicron</name>
    <dbReference type="NCBI Taxonomy" id="818"/>
    <lineage>
        <taxon>Bacteria</taxon>
        <taxon>Pseudomonadati</taxon>
        <taxon>Bacteroidota</taxon>
        <taxon>Bacteroidia</taxon>
        <taxon>Bacteroidales</taxon>
        <taxon>Bacteroidaceae</taxon>
        <taxon>Bacteroides</taxon>
    </lineage>
</organism>
<dbReference type="PROSITE" id="PS51257">
    <property type="entry name" value="PROKAR_LIPOPROTEIN"/>
    <property type="match status" value="1"/>
</dbReference>
<proteinExistence type="predicted"/>
<dbReference type="InterPro" id="IPR038653">
    <property type="entry name" value="Put_CMD_sf"/>
</dbReference>
<gene>
    <name evidence="4" type="ORF">ERS852511_03311</name>
</gene>
<dbReference type="GO" id="GO:0016787">
    <property type="term" value="F:hydrolase activity"/>
    <property type="evidence" value="ECO:0007669"/>
    <property type="project" value="UniProtKB-KW"/>
</dbReference>
<dbReference type="RefSeq" id="WP_081029959.1">
    <property type="nucleotide sequence ID" value="NZ_CZAP01000013.1"/>
</dbReference>
<feature type="signal peptide" evidence="1">
    <location>
        <begin position="1"/>
        <end position="23"/>
    </location>
</feature>
<evidence type="ECO:0000256" key="1">
    <source>
        <dbReference type="SAM" id="SignalP"/>
    </source>
</evidence>
<feature type="chain" id="PRO_5008031931" evidence="1">
    <location>
        <begin position="24"/>
        <end position="652"/>
    </location>
</feature>
<keyword evidence="1" id="KW-0732">Signal</keyword>
<dbReference type="EMBL" id="CZAP01000013">
    <property type="protein sequence ID" value="CUP81599.1"/>
    <property type="molecule type" value="Genomic_DNA"/>
</dbReference>
<name>A0A174RGP9_BACT4</name>
<evidence type="ECO:0000259" key="2">
    <source>
        <dbReference type="Pfam" id="PF13201"/>
    </source>
</evidence>
<dbReference type="AlphaFoldDB" id="A0A174RGP9"/>
<feature type="domain" description="Putative carbohydrate metabolism" evidence="2">
    <location>
        <begin position="409"/>
        <end position="650"/>
    </location>
</feature>
<dbReference type="InterPro" id="IPR024311">
    <property type="entry name" value="Lipocalin-like"/>
</dbReference>
<accession>A0A174RGP9</accession>
<dbReference type="InterPro" id="IPR025112">
    <property type="entry name" value="PCMD"/>
</dbReference>
<dbReference type="Pfam" id="PF13201">
    <property type="entry name" value="PCMD"/>
    <property type="match status" value="1"/>
</dbReference>
<dbReference type="Gene3D" id="2.40.128.350">
    <property type="match status" value="1"/>
</dbReference>
<feature type="domain" description="Lipocalin-like" evidence="3">
    <location>
        <begin position="38"/>
        <end position="160"/>
    </location>
</feature>
<protein>
    <submittedName>
        <fullName evidence="4">Putative glycoside hydrolase</fullName>
    </submittedName>
</protein>
<evidence type="ECO:0000313" key="4">
    <source>
        <dbReference type="EMBL" id="CUP81599.1"/>
    </source>
</evidence>
<evidence type="ECO:0000259" key="3">
    <source>
        <dbReference type="Pfam" id="PF13944"/>
    </source>
</evidence>
<keyword evidence="4" id="KW-0378">Hydrolase</keyword>
<dbReference type="Gene3D" id="2.60.120.890">
    <property type="entry name" value="BT2081, beta-jelly-roll domain"/>
    <property type="match status" value="1"/>
</dbReference>
<evidence type="ECO:0000313" key="5">
    <source>
        <dbReference type="Proteomes" id="UP000095576"/>
    </source>
</evidence>
<sequence>MKKNLLFLLMFVCSMSLFTSCNDDDDNNGEGPQLGRDIAGTYNGTLAMVASEAKTSRQQVFITQVGANEVSLDLKNISINIEGADAPIEIDAVQFPNVVVEGDNTLAELKESKATVQSTLGEIEVTAAGTVASQKLNLNFSVKVKVEGEGDKSIDVAFVGEKLSSEVDMKDYAQELAGWYARKELTVTGIDLEPKWPTDGIEVVYNKYDQISIKPFYITFPYSANDTRQIEIKSARLIKTATSVEIEDIHQALTDNRGDATLDLSGKFEDGVLTLNMTITNAENTAHYVFTADQKKTGAIIEKMTINSDVVTVQPEIGEVASNKANIVFYIKDGTSSDKLSLVPEFEISSGATLYYGDAAYVKGTAIDFSKEQTFKVTAESGKTTTTYTIKTAVLQTDFSFATNFDGEWEHKSYNDAGKILYDEPGAGWSTSNGGVAYIKGMDFILHCYSADKPNAVTISTDSKSGKAARLESLDTTGKWAFITSVPKVTSGSVFSGVFEVDPINTLKSTKFGYPCFKKPVAFKGSYKFTAGKTYYTCPDPSKAHIFEVDATKTDLPAMNAVLYEVDTYAFDFLDGTNLLTSDKIVAIASVDGKEQAEYTDFSVDFKFKDGKNFDPAKKYKLAVVCSSSKDGDKFSGAPGSVLYVDDLEVTF</sequence>
<dbReference type="Gene3D" id="2.60.40.2340">
    <property type="match status" value="1"/>
</dbReference>
<dbReference type="Pfam" id="PF13944">
    <property type="entry name" value="Calycin_like"/>
    <property type="match status" value="1"/>
</dbReference>
<reference evidence="4 5" key="1">
    <citation type="submission" date="2015-09" db="EMBL/GenBank/DDBJ databases">
        <authorList>
            <consortium name="Pathogen Informatics"/>
        </authorList>
    </citation>
    <scope>NUCLEOTIDE SEQUENCE [LARGE SCALE GENOMIC DNA]</scope>
    <source>
        <strain evidence="4 5">2789STDY5834899</strain>
    </source>
</reference>